<dbReference type="Gene3D" id="3.30.420.10">
    <property type="entry name" value="Ribonuclease H-like superfamily/Ribonuclease H"/>
    <property type="match status" value="1"/>
</dbReference>
<dbReference type="AlphaFoldDB" id="A0A3Q0JNQ0"/>
<dbReference type="KEGG" id="dci:103522549"/>
<organism evidence="2 3">
    <name type="scientific">Diaphorina citri</name>
    <name type="common">Asian citrus psyllid</name>
    <dbReference type="NCBI Taxonomy" id="121845"/>
    <lineage>
        <taxon>Eukaryota</taxon>
        <taxon>Metazoa</taxon>
        <taxon>Ecdysozoa</taxon>
        <taxon>Arthropoda</taxon>
        <taxon>Hexapoda</taxon>
        <taxon>Insecta</taxon>
        <taxon>Pterygota</taxon>
        <taxon>Neoptera</taxon>
        <taxon>Paraneoptera</taxon>
        <taxon>Hemiptera</taxon>
        <taxon>Sternorrhyncha</taxon>
        <taxon>Psylloidea</taxon>
        <taxon>Psyllidae</taxon>
        <taxon>Diaphorininae</taxon>
        <taxon>Diaphorina</taxon>
    </lineage>
</organism>
<dbReference type="GO" id="GO:0003676">
    <property type="term" value="F:nucleic acid binding"/>
    <property type="evidence" value="ECO:0007669"/>
    <property type="project" value="InterPro"/>
</dbReference>
<gene>
    <name evidence="3" type="primary">LOC103522549</name>
</gene>
<dbReference type="GO" id="GO:0015074">
    <property type="term" value="P:DNA integration"/>
    <property type="evidence" value="ECO:0007669"/>
    <property type="project" value="InterPro"/>
</dbReference>
<dbReference type="Proteomes" id="UP000079169">
    <property type="component" value="Unplaced"/>
</dbReference>
<dbReference type="PROSITE" id="PS50994">
    <property type="entry name" value="INTEGRASE"/>
    <property type="match status" value="1"/>
</dbReference>
<dbReference type="Pfam" id="PF17921">
    <property type="entry name" value="Integrase_H2C2"/>
    <property type="match status" value="1"/>
</dbReference>
<dbReference type="RefSeq" id="XP_026688435.1">
    <property type="nucleotide sequence ID" value="XM_026832634.1"/>
</dbReference>
<dbReference type="InterPro" id="IPR041588">
    <property type="entry name" value="Integrase_H2C2"/>
</dbReference>
<evidence type="ECO:0000313" key="2">
    <source>
        <dbReference type="Proteomes" id="UP000079169"/>
    </source>
</evidence>
<protein>
    <submittedName>
        <fullName evidence="3">Uncharacterized protein LOC103522549</fullName>
    </submittedName>
</protein>
<dbReference type="SUPFAM" id="SSF56672">
    <property type="entry name" value="DNA/RNA polymerases"/>
    <property type="match status" value="1"/>
</dbReference>
<dbReference type="PANTHER" id="PTHR47331:SF1">
    <property type="entry name" value="GAG-LIKE PROTEIN"/>
    <property type="match status" value="1"/>
</dbReference>
<dbReference type="InterPro" id="IPR012337">
    <property type="entry name" value="RNaseH-like_sf"/>
</dbReference>
<feature type="domain" description="Integrase catalytic" evidence="1">
    <location>
        <begin position="833"/>
        <end position="1026"/>
    </location>
</feature>
<dbReference type="GO" id="GO:0071897">
    <property type="term" value="P:DNA biosynthetic process"/>
    <property type="evidence" value="ECO:0007669"/>
    <property type="project" value="UniProtKB-ARBA"/>
</dbReference>
<evidence type="ECO:0000313" key="3">
    <source>
        <dbReference type="RefSeq" id="XP_026688435.1"/>
    </source>
</evidence>
<accession>A0A3Q0JNQ0</accession>
<dbReference type="InterPro" id="IPR043502">
    <property type="entry name" value="DNA/RNA_pol_sf"/>
</dbReference>
<dbReference type="PANTHER" id="PTHR47331">
    <property type="entry name" value="PHD-TYPE DOMAIN-CONTAINING PROTEIN"/>
    <property type="match status" value="1"/>
</dbReference>
<evidence type="ECO:0000259" key="1">
    <source>
        <dbReference type="PROSITE" id="PS50994"/>
    </source>
</evidence>
<dbReference type="GO" id="GO:0042575">
    <property type="term" value="C:DNA polymerase complex"/>
    <property type="evidence" value="ECO:0007669"/>
    <property type="project" value="UniProtKB-ARBA"/>
</dbReference>
<proteinExistence type="predicted"/>
<dbReference type="SUPFAM" id="SSF53098">
    <property type="entry name" value="Ribonuclease H-like"/>
    <property type="match status" value="1"/>
</dbReference>
<dbReference type="InterPro" id="IPR008042">
    <property type="entry name" value="Retrotrans_Pao"/>
</dbReference>
<dbReference type="GeneID" id="103522549"/>
<feature type="non-terminal residue" evidence="3">
    <location>
        <position position="1120"/>
    </location>
</feature>
<dbReference type="STRING" id="121845.A0A3Q0JNQ0"/>
<dbReference type="InterPro" id="IPR040676">
    <property type="entry name" value="DUF5641"/>
</dbReference>
<dbReference type="InterPro" id="IPR036397">
    <property type="entry name" value="RNaseH_sf"/>
</dbReference>
<name>A0A3Q0JNQ0_DIACI</name>
<reference evidence="3" key="1">
    <citation type="submission" date="2025-08" db="UniProtKB">
        <authorList>
            <consortium name="RefSeq"/>
        </authorList>
    </citation>
    <scope>IDENTIFICATION</scope>
</reference>
<sequence>MSIIAGSPSAVPSRLGWCVMGRVNSSQGPNNITSLFVSSVDNISEQLQKFWELEEVAKKSTHLSPEEIACEEHFVKTVSRDSAGRYIVKLPFHEDKIVNLGSNRITAQKYFTSLEQRLRKNPTMEKLYNENIATYLEQDHMEVAKTQAPYLLVHFGVFSKHSVTTPCRAVFNPNIVSTTGQTLAKALMTGPKLQLDIADLMVGFRLNPVALTCDIKSMFRCVQVDKADRMYQHILWRPDPSQNPMEMEIKTVVFGLPSSPYQANRVIQQLASDEGDKYPQAARTLREEIYVDDIVSGAASVGEAKDLRNQLISLLEAGGFTLRKWASSHPEALKDLPVEVCENPQLWCPDNTASIKVLGLQWCPLTDSFGYSVSVDHKTPTTKRQVLSIIASIYDVNGFLSPVIIFMKIFMQQIWLHKEVSWDTPLPNDLQKKWNKFMSEISLLQEIKIPRFILEGDYDSIDIIGFADASCLAFAAVVYLRIVKQDKIKIHLVRARTKVAPLKVLTIPKLELCAALLLAQVCDSLEFLLKKIKINNTYLFSDSETVLAWLKTQPHCLKPFVANRVIKILELTDPSQWRHVSSGDNCADPASRGQMPSELLNNELWFCGPPFLHRDPQEWTQPITLPESLPEMKEPAVLIGNQPQQNNLGKLLEKYSSLLKLERVVAWIYRFIDNTRKKATDRIYSCHSITELRKAREKCVEISQHVHFENDFTALKNNKPCSESVRKLSPIIDSKGVLRVGGRLKHSPLPEAAKHPLLISSQCNLAVLLVRHYHLMSMHGGPKLVQSLLQREYWILGARSLVKKIIFKCGPCFRSKAKHTQPYMADIPRSRFAQGRPFINVAVDLAGPYSLKTGPRRNSPVVKAYFAIFVCMATKAMHLELVSSLSTEAFLAALDRFIGRRGLPSYILSDNGTNLRGTHNYIQEVYAFLRQAERDIAKHLQTKEIKWQFSPPLGPNFNGLAEAGVKSVKAHLKVVMANQVLSFDEMNLTLVRIEAICNSRPLCELSSSPDDGVDVLTPGHFLIGAPLLARPEHDTSDVKMSALKRWYLLNQISRGFWTRWSKDYLNTLMQRPKWLSHRENLKVGDVVLVLGQGQLPVQRWPLGRVCEVLPGSDGVVRGEE</sequence>
<dbReference type="PaxDb" id="121845-A0A3Q0JNQ0"/>
<dbReference type="Pfam" id="PF05380">
    <property type="entry name" value="Peptidase_A17"/>
    <property type="match status" value="1"/>
</dbReference>
<dbReference type="InterPro" id="IPR001584">
    <property type="entry name" value="Integrase_cat-core"/>
</dbReference>
<keyword evidence="2" id="KW-1185">Reference proteome</keyword>
<dbReference type="Pfam" id="PF18701">
    <property type="entry name" value="DUF5641"/>
    <property type="match status" value="1"/>
</dbReference>